<keyword evidence="5" id="KW-1185">Reference proteome</keyword>
<dbReference type="PROSITE" id="PS50883">
    <property type="entry name" value="EAL"/>
    <property type="match status" value="1"/>
</dbReference>
<dbReference type="SUPFAM" id="SSF55073">
    <property type="entry name" value="Nucleotide cyclase"/>
    <property type="match status" value="1"/>
</dbReference>
<feature type="transmembrane region" description="Helical" evidence="1">
    <location>
        <begin position="167"/>
        <end position="190"/>
    </location>
</feature>
<evidence type="ECO:0000313" key="5">
    <source>
        <dbReference type="Proteomes" id="UP000268084"/>
    </source>
</evidence>
<dbReference type="SUPFAM" id="SSF141868">
    <property type="entry name" value="EAL domain-like"/>
    <property type="match status" value="1"/>
</dbReference>
<feature type="transmembrane region" description="Helical" evidence="1">
    <location>
        <begin position="63"/>
        <end position="82"/>
    </location>
</feature>
<dbReference type="InterPro" id="IPR050706">
    <property type="entry name" value="Cyclic-di-GMP_PDE-like"/>
</dbReference>
<dbReference type="InterPro" id="IPR043128">
    <property type="entry name" value="Rev_trsase/Diguanyl_cyclase"/>
</dbReference>
<dbReference type="Proteomes" id="UP000268084">
    <property type="component" value="Chromosome"/>
</dbReference>
<feature type="transmembrane region" description="Helical" evidence="1">
    <location>
        <begin position="202"/>
        <end position="224"/>
    </location>
</feature>
<dbReference type="PROSITE" id="PS50887">
    <property type="entry name" value="GGDEF"/>
    <property type="match status" value="1"/>
</dbReference>
<dbReference type="InterPro" id="IPR029016">
    <property type="entry name" value="GAF-like_dom_sf"/>
</dbReference>
<dbReference type="Pfam" id="PF00990">
    <property type="entry name" value="GGDEF"/>
    <property type="match status" value="1"/>
</dbReference>
<evidence type="ECO:0000313" key="4">
    <source>
        <dbReference type="EMBL" id="AZI58722.1"/>
    </source>
</evidence>
<evidence type="ECO:0000259" key="3">
    <source>
        <dbReference type="PROSITE" id="PS50887"/>
    </source>
</evidence>
<accession>A0A3G8ZN10</accession>
<dbReference type="SUPFAM" id="SSF55781">
    <property type="entry name" value="GAF domain-like"/>
    <property type="match status" value="1"/>
</dbReference>
<protein>
    <submittedName>
        <fullName evidence="4">EAL domain-containing protein</fullName>
    </submittedName>
</protein>
<dbReference type="PANTHER" id="PTHR33121">
    <property type="entry name" value="CYCLIC DI-GMP PHOSPHODIESTERASE PDEF"/>
    <property type="match status" value="1"/>
</dbReference>
<reference evidence="4 5" key="2">
    <citation type="submission" date="2018-12" db="EMBL/GenBank/DDBJ databases">
        <title>Nakamurella antarcticus sp. nov., isolated from Antarctica South Shetland Islands soil.</title>
        <authorList>
            <person name="Peng F."/>
        </authorList>
    </citation>
    <scope>NUCLEOTIDE SEQUENCE [LARGE SCALE GENOMIC DNA]</scope>
    <source>
        <strain evidence="4 5">S14-144</strain>
    </source>
</reference>
<keyword evidence="1" id="KW-0472">Membrane</keyword>
<dbReference type="InterPro" id="IPR000160">
    <property type="entry name" value="GGDEF_dom"/>
</dbReference>
<sequence>MQDHAMRQTESTITNRRPRRYQSPSVIFPITTAVIAALSLPLWIWISVVGIASPTGIGLETPLKLAAGFAVMFTVFVWSEVVPVKVEVRRETLMVSLSELPLVIGLLVLPWYLVIATHVISGIAVYIFRKDGWRNSFLNLALISAETGTALGAMVVVHAITGEAATGLLPVAVGVLAGALMSSLIVGVAYQQLGPAEPLGHVVSRAAFSAGFVIIVSLALFTLWNSGTAGPPLVAALTVVMVAIYLTFRAMMTKHANLNQMYDIVKAVGIAREDTSRWPEMLEMVRQHHNAAIAALYLETGFGDVRPVADHLVALAVNPEGTQALPAIPTTDALLEQARTGGPARASVDEANSPEIAESLRIRGASDVMVVVLRSNDEIRGYLEVRNRLSRWGEFSDEDAEFLETMSGHLATALENVRLMSNLRDEAYRDSVTGLRSRTGMAVDAELALTLGKLGSVVLIQLGTISAVNNALGYQHGEELLVAAGKRIRNLNPATRRVARLESDLFAILMEPMEEEILTRQVRDVLNSVGAAFSLAGVDVEAEPHAGIAFVQPNANPALEGVALFQRAEMALLAGRNRNESLEIYRPTMGETYRRRFNLVTQFRQAVESGHISVYYQPQVTLRNQELRGVEALVRWQHPEFGMVNPAEFVKAIEATGSIDILFDHVLNTCLKQSNLWLGRGLRIPVAVNVSVRNLTADFPDRVAAALATHQVPGELLTLELTESNMMADPEQSLPILSALHAQGIKIAVDDFGTGYSSLAYLRRLPVDELKIDRSFIQGMSTALGDLAIVRSIIDLGHSLNLQVIAEGVEEESSREVLRSMRCDGMQGFLFSRPQPIDRFEAWLAARTVRSVHESTEAPVLRVVG</sequence>
<feature type="domain" description="GGDEF" evidence="3">
    <location>
        <begin position="453"/>
        <end position="584"/>
    </location>
</feature>
<feature type="transmembrane region" description="Helical" evidence="1">
    <location>
        <begin position="230"/>
        <end position="248"/>
    </location>
</feature>
<dbReference type="SMART" id="SM00267">
    <property type="entry name" value="GGDEF"/>
    <property type="match status" value="1"/>
</dbReference>
<dbReference type="AlphaFoldDB" id="A0A3G8ZN10"/>
<dbReference type="SMART" id="SM00052">
    <property type="entry name" value="EAL"/>
    <property type="match status" value="1"/>
</dbReference>
<proteinExistence type="predicted"/>
<dbReference type="EMBL" id="CP034170">
    <property type="protein sequence ID" value="AZI58722.1"/>
    <property type="molecule type" value="Genomic_DNA"/>
</dbReference>
<feature type="transmembrane region" description="Helical" evidence="1">
    <location>
        <begin position="102"/>
        <end position="128"/>
    </location>
</feature>
<dbReference type="Gene3D" id="3.30.70.270">
    <property type="match status" value="1"/>
</dbReference>
<dbReference type="Pfam" id="PF00563">
    <property type="entry name" value="EAL"/>
    <property type="match status" value="1"/>
</dbReference>
<dbReference type="OrthoDB" id="23692at2"/>
<dbReference type="Gene3D" id="3.20.20.450">
    <property type="entry name" value="EAL domain"/>
    <property type="match status" value="1"/>
</dbReference>
<feature type="domain" description="EAL" evidence="2">
    <location>
        <begin position="596"/>
        <end position="848"/>
    </location>
</feature>
<evidence type="ECO:0000259" key="2">
    <source>
        <dbReference type="PROSITE" id="PS50883"/>
    </source>
</evidence>
<keyword evidence="1" id="KW-0812">Transmembrane</keyword>
<dbReference type="PANTHER" id="PTHR33121:SF19">
    <property type="entry name" value="CYCLIC DI-GMP PHOSPHODIESTERASE PA2567"/>
    <property type="match status" value="1"/>
</dbReference>
<dbReference type="InterPro" id="IPR035919">
    <property type="entry name" value="EAL_sf"/>
</dbReference>
<dbReference type="InterPro" id="IPR003018">
    <property type="entry name" value="GAF"/>
</dbReference>
<evidence type="ECO:0000256" key="1">
    <source>
        <dbReference type="SAM" id="Phobius"/>
    </source>
</evidence>
<dbReference type="CDD" id="cd01948">
    <property type="entry name" value="EAL"/>
    <property type="match status" value="1"/>
</dbReference>
<reference evidence="4 5" key="1">
    <citation type="submission" date="2018-11" db="EMBL/GenBank/DDBJ databases">
        <authorList>
            <person name="Da X."/>
        </authorList>
    </citation>
    <scope>NUCLEOTIDE SEQUENCE [LARGE SCALE GENOMIC DNA]</scope>
    <source>
        <strain evidence="4 5">S14-144</strain>
    </source>
</reference>
<dbReference type="InterPro" id="IPR029787">
    <property type="entry name" value="Nucleotide_cyclase"/>
</dbReference>
<keyword evidence="1" id="KW-1133">Transmembrane helix</keyword>
<dbReference type="Pfam" id="PF01590">
    <property type="entry name" value="GAF"/>
    <property type="match status" value="1"/>
</dbReference>
<name>A0A3G8ZN10_9ACTN</name>
<dbReference type="Gene3D" id="3.30.450.40">
    <property type="match status" value="1"/>
</dbReference>
<dbReference type="GO" id="GO:0071111">
    <property type="term" value="F:cyclic-guanylate-specific phosphodiesterase activity"/>
    <property type="evidence" value="ECO:0007669"/>
    <property type="project" value="InterPro"/>
</dbReference>
<feature type="transmembrane region" description="Helical" evidence="1">
    <location>
        <begin position="140"/>
        <end position="161"/>
    </location>
</feature>
<organism evidence="4 5">
    <name type="scientific">Nakamurella antarctica</name>
    <dbReference type="NCBI Taxonomy" id="1902245"/>
    <lineage>
        <taxon>Bacteria</taxon>
        <taxon>Bacillati</taxon>
        <taxon>Actinomycetota</taxon>
        <taxon>Actinomycetes</taxon>
        <taxon>Nakamurellales</taxon>
        <taxon>Nakamurellaceae</taxon>
        <taxon>Nakamurella</taxon>
    </lineage>
</organism>
<feature type="transmembrane region" description="Helical" evidence="1">
    <location>
        <begin position="26"/>
        <end position="51"/>
    </location>
</feature>
<dbReference type="InterPro" id="IPR001633">
    <property type="entry name" value="EAL_dom"/>
</dbReference>
<dbReference type="KEGG" id="nak:EH165_11835"/>
<gene>
    <name evidence="4" type="ORF">EH165_11835</name>
</gene>